<dbReference type="WBParaSite" id="JU765_v2.g10236.t1">
    <property type="protein sequence ID" value="JU765_v2.g10236.t1"/>
    <property type="gene ID" value="JU765_v2.g10236"/>
</dbReference>
<accession>A0AC34PV61</accession>
<evidence type="ECO:0000313" key="2">
    <source>
        <dbReference type="WBParaSite" id="JU765_v2.g10236.t1"/>
    </source>
</evidence>
<sequence>MSSFPSSNYHISGGIKHLRLSVKLEYIGAVFGNARLDKTGASLEASGDDSFSVEPRKTEETVVISWQQKIPHPIRDTLPNDENTGTQTTKSRIFTYINADIEKQRFEKAKATGEVSVGVRQRKVRPMSAANAKEPITVLNKKQKKAHRNVPFNQQSMEIMAYFGPFNKNSTENVEIDEKLLCRIIARNDQSVIFQPDLGTRRVETRYGLYDVTVAIFEDPHFDTIPGYNIEWEDNVKDDSDSALFELPDPRKIWIQYLITIEEGVNFLHDGLSVEYMIELPSHIKAARGYEEMMSGQTQVCFTKSQNYNDVAKFSFPIEIVLEFSSTTIFNQNLWPRLLCKVVSEDYWQRNYVDGYGQIPLPTKAGRHALEVYCWRPINPRNYLFQMKDYFLGQAVDLQSINRLGISGNCIGKMLSNVSIDCESGGKLRFTVDCLKQSRQYISKEVLRSLQYGSLLNRIGLNSSLHWRIMKILTEFEDARQQLLRLRSRKML</sequence>
<organism evidence="1 2">
    <name type="scientific">Panagrolaimus sp. JU765</name>
    <dbReference type="NCBI Taxonomy" id="591449"/>
    <lineage>
        <taxon>Eukaryota</taxon>
        <taxon>Metazoa</taxon>
        <taxon>Ecdysozoa</taxon>
        <taxon>Nematoda</taxon>
        <taxon>Chromadorea</taxon>
        <taxon>Rhabditida</taxon>
        <taxon>Tylenchina</taxon>
        <taxon>Panagrolaimomorpha</taxon>
        <taxon>Panagrolaimoidea</taxon>
        <taxon>Panagrolaimidae</taxon>
        <taxon>Panagrolaimus</taxon>
    </lineage>
</organism>
<protein>
    <submittedName>
        <fullName evidence="2">Meckel syndrome type 1 protein</fullName>
    </submittedName>
</protein>
<name>A0AC34PV61_9BILA</name>
<evidence type="ECO:0000313" key="1">
    <source>
        <dbReference type="Proteomes" id="UP000887576"/>
    </source>
</evidence>
<dbReference type="Proteomes" id="UP000887576">
    <property type="component" value="Unplaced"/>
</dbReference>
<reference evidence="2" key="1">
    <citation type="submission" date="2022-11" db="UniProtKB">
        <authorList>
            <consortium name="WormBaseParasite"/>
        </authorList>
    </citation>
    <scope>IDENTIFICATION</scope>
</reference>
<proteinExistence type="predicted"/>